<dbReference type="Pfam" id="PF18928">
    <property type="entry name" value="DUF5677"/>
    <property type="match status" value="1"/>
</dbReference>
<evidence type="ECO:0000313" key="1">
    <source>
        <dbReference type="EMBL" id="NKE47476.1"/>
    </source>
</evidence>
<dbReference type="RefSeq" id="WP_168052827.1">
    <property type="nucleotide sequence ID" value="NZ_JAATJR010000006.1"/>
</dbReference>
<name>A0ABX1F5F9_9PROT</name>
<dbReference type="Proteomes" id="UP000765160">
    <property type="component" value="Unassembled WGS sequence"/>
</dbReference>
<proteinExistence type="predicted"/>
<evidence type="ECO:0000313" key="2">
    <source>
        <dbReference type="Proteomes" id="UP000765160"/>
    </source>
</evidence>
<organism evidence="1 2">
    <name type="scientific">Falsiroseomonas frigidaquae</name>
    <dbReference type="NCBI Taxonomy" id="487318"/>
    <lineage>
        <taxon>Bacteria</taxon>
        <taxon>Pseudomonadati</taxon>
        <taxon>Pseudomonadota</taxon>
        <taxon>Alphaproteobacteria</taxon>
        <taxon>Acetobacterales</taxon>
        <taxon>Roseomonadaceae</taxon>
        <taxon>Falsiroseomonas</taxon>
    </lineage>
</organism>
<sequence length="250" mass="27124">MTFDAPMIAWLNFADRLHNFSVELLASSNIVITEKGSSDPKVVAATLLIRAVGNFKGTLCVAREGLIVEARTLARSCLENLFWIAGVQAEGDAFVHDMGRDELVSTTWLTEMVIGYASIDEARKKAFTDHLSKLTDRLSKPKRLRPESVAKKSLISDSYVIYKMLSADAAHPSVRALNRFIVCGADGFRGINMEAAQSRGEMALTVHYACIALIGCCVAFNEMMGFLPPGEGLGGLVGEFDALKTSTEIG</sequence>
<accession>A0ABX1F5F9</accession>
<dbReference type="EMBL" id="JAAVTX010000006">
    <property type="protein sequence ID" value="NKE47476.1"/>
    <property type="molecule type" value="Genomic_DNA"/>
</dbReference>
<comment type="caution">
    <text evidence="1">The sequence shown here is derived from an EMBL/GenBank/DDBJ whole genome shotgun (WGS) entry which is preliminary data.</text>
</comment>
<reference evidence="1 2" key="1">
    <citation type="submission" date="2020-03" db="EMBL/GenBank/DDBJ databases">
        <title>Roseomonas selenitidurans sp. nov. isolated from soil.</title>
        <authorList>
            <person name="Liu H."/>
        </authorList>
    </citation>
    <scope>NUCLEOTIDE SEQUENCE [LARGE SCALE GENOMIC DNA]</scope>
    <source>
        <strain evidence="1 2">JCM 15073</strain>
    </source>
</reference>
<gene>
    <name evidence="1" type="ORF">HB662_22045</name>
</gene>
<keyword evidence="2" id="KW-1185">Reference proteome</keyword>
<dbReference type="InterPro" id="IPR043733">
    <property type="entry name" value="DUF5677"/>
</dbReference>
<protein>
    <submittedName>
        <fullName evidence="1">Uncharacterized protein</fullName>
    </submittedName>
</protein>